<evidence type="ECO:0000256" key="1">
    <source>
        <dbReference type="ARBA" id="ARBA00012513"/>
    </source>
</evidence>
<dbReference type="InterPro" id="IPR011009">
    <property type="entry name" value="Kinase-like_dom_sf"/>
</dbReference>
<dbReference type="CDD" id="cd14014">
    <property type="entry name" value="STKc_PknB_like"/>
    <property type="match status" value="1"/>
</dbReference>
<evidence type="ECO:0000256" key="10">
    <source>
        <dbReference type="SAM" id="Phobius"/>
    </source>
</evidence>
<feature type="transmembrane region" description="Helical" evidence="10">
    <location>
        <begin position="369"/>
        <end position="389"/>
    </location>
</feature>
<dbReference type="GO" id="GO:0045717">
    <property type="term" value="P:negative regulation of fatty acid biosynthetic process"/>
    <property type="evidence" value="ECO:0007669"/>
    <property type="project" value="UniProtKB-ARBA"/>
</dbReference>
<dbReference type="SMART" id="SM00220">
    <property type="entry name" value="S_TKc"/>
    <property type="match status" value="1"/>
</dbReference>
<evidence type="ECO:0000256" key="3">
    <source>
        <dbReference type="ARBA" id="ARBA00022679"/>
    </source>
</evidence>
<evidence type="ECO:0000256" key="8">
    <source>
        <dbReference type="ARBA" id="ARBA00048679"/>
    </source>
</evidence>
<dbReference type="Gene3D" id="3.30.200.20">
    <property type="entry name" value="Phosphorylase Kinase, domain 1"/>
    <property type="match status" value="1"/>
</dbReference>
<keyword evidence="3 12" id="KW-0808">Transferase</keyword>
<keyword evidence="5 12" id="KW-0418">Kinase</keyword>
<gene>
    <name evidence="12" type="ORF">NS506_00657</name>
</gene>
<evidence type="ECO:0000313" key="12">
    <source>
        <dbReference type="EMBL" id="APA94737.1"/>
    </source>
</evidence>
<proteinExistence type="predicted"/>
<keyword evidence="2 12" id="KW-0723">Serine/threonine-protein kinase</keyword>
<evidence type="ECO:0000259" key="11">
    <source>
        <dbReference type="PROSITE" id="PS50011"/>
    </source>
</evidence>
<dbReference type="FunFam" id="3.30.200.20:FF:000035">
    <property type="entry name" value="Serine/threonine protein kinase Stk1"/>
    <property type="match status" value="1"/>
</dbReference>
<feature type="region of interest" description="Disordered" evidence="9">
    <location>
        <begin position="317"/>
        <end position="361"/>
    </location>
</feature>
<feature type="domain" description="Protein kinase" evidence="11">
    <location>
        <begin position="12"/>
        <end position="271"/>
    </location>
</feature>
<dbReference type="PANTHER" id="PTHR43289:SF6">
    <property type="entry name" value="SERINE_THREONINE-PROTEIN KINASE NEKL-3"/>
    <property type="match status" value="1"/>
</dbReference>
<evidence type="ECO:0000256" key="5">
    <source>
        <dbReference type="ARBA" id="ARBA00022777"/>
    </source>
</evidence>
<feature type="compositionally biased region" description="Polar residues" evidence="9">
    <location>
        <begin position="524"/>
        <end position="535"/>
    </location>
</feature>
<accession>A0ABC8AL04</accession>
<dbReference type="KEGG" id="nsr:NS506_00657"/>
<feature type="compositionally biased region" description="Pro residues" evidence="9">
    <location>
        <begin position="428"/>
        <end position="455"/>
    </location>
</feature>
<evidence type="ECO:0000256" key="7">
    <source>
        <dbReference type="ARBA" id="ARBA00047899"/>
    </source>
</evidence>
<dbReference type="SUPFAM" id="SSF56112">
    <property type="entry name" value="Protein kinase-like (PK-like)"/>
    <property type="match status" value="1"/>
</dbReference>
<organism evidence="12 13">
    <name type="scientific">Nocardia seriolae</name>
    <dbReference type="NCBI Taxonomy" id="37332"/>
    <lineage>
        <taxon>Bacteria</taxon>
        <taxon>Bacillati</taxon>
        <taxon>Actinomycetota</taxon>
        <taxon>Actinomycetes</taxon>
        <taxon>Mycobacteriales</taxon>
        <taxon>Nocardiaceae</taxon>
        <taxon>Nocardia</taxon>
    </lineage>
</organism>
<feature type="compositionally biased region" description="Low complexity" evidence="9">
    <location>
        <begin position="456"/>
        <end position="475"/>
    </location>
</feature>
<dbReference type="PROSITE" id="PS50011">
    <property type="entry name" value="PROTEIN_KINASE_DOM"/>
    <property type="match status" value="1"/>
</dbReference>
<dbReference type="RefSeq" id="WP_083414800.1">
    <property type="nucleotide sequence ID" value="NZ_CP017839.1"/>
</dbReference>
<dbReference type="Proteomes" id="UP000180166">
    <property type="component" value="Chromosome"/>
</dbReference>
<feature type="region of interest" description="Disordered" evidence="9">
    <location>
        <begin position="393"/>
        <end position="535"/>
    </location>
</feature>
<protein>
    <recommendedName>
        <fullName evidence="1">non-specific serine/threonine protein kinase</fullName>
        <ecNumber evidence="1">2.7.11.1</ecNumber>
    </recommendedName>
</protein>
<dbReference type="InterPro" id="IPR000719">
    <property type="entry name" value="Prot_kinase_dom"/>
</dbReference>
<dbReference type="FunFam" id="1.10.510.10:FF:000021">
    <property type="entry name" value="Serine/threonine protein kinase"/>
    <property type="match status" value="1"/>
</dbReference>
<dbReference type="GO" id="GO:0005524">
    <property type="term" value="F:ATP binding"/>
    <property type="evidence" value="ECO:0007669"/>
    <property type="project" value="UniProtKB-KW"/>
</dbReference>
<evidence type="ECO:0000256" key="4">
    <source>
        <dbReference type="ARBA" id="ARBA00022741"/>
    </source>
</evidence>
<keyword evidence="4" id="KW-0547">Nucleotide-binding</keyword>
<dbReference type="Gene3D" id="1.10.510.10">
    <property type="entry name" value="Transferase(Phosphotransferase) domain 1"/>
    <property type="match status" value="1"/>
</dbReference>
<evidence type="ECO:0000256" key="6">
    <source>
        <dbReference type="ARBA" id="ARBA00022840"/>
    </source>
</evidence>
<dbReference type="EMBL" id="CP017839">
    <property type="protein sequence ID" value="APA94737.1"/>
    <property type="molecule type" value="Genomic_DNA"/>
</dbReference>
<keyword evidence="6" id="KW-0067">ATP-binding</keyword>
<evidence type="ECO:0000256" key="9">
    <source>
        <dbReference type="SAM" id="MobiDB-lite"/>
    </source>
</evidence>
<evidence type="ECO:0000313" key="13">
    <source>
        <dbReference type="Proteomes" id="UP000180166"/>
    </source>
</evidence>
<dbReference type="Pfam" id="PF00069">
    <property type="entry name" value="Pkinase"/>
    <property type="match status" value="1"/>
</dbReference>
<keyword evidence="10" id="KW-1133">Transmembrane helix</keyword>
<keyword evidence="10" id="KW-0812">Transmembrane</keyword>
<dbReference type="AlphaFoldDB" id="A0ABC8AL04"/>
<dbReference type="GO" id="GO:0004674">
    <property type="term" value="F:protein serine/threonine kinase activity"/>
    <property type="evidence" value="ECO:0007669"/>
    <property type="project" value="UniProtKB-KW"/>
</dbReference>
<dbReference type="InterPro" id="IPR008271">
    <property type="entry name" value="Ser/Thr_kinase_AS"/>
</dbReference>
<dbReference type="PROSITE" id="PS00108">
    <property type="entry name" value="PROTEIN_KINASE_ST"/>
    <property type="match status" value="1"/>
</dbReference>
<feature type="compositionally biased region" description="Low complexity" evidence="9">
    <location>
        <begin position="413"/>
        <end position="422"/>
    </location>
</feature>
<sequence>MLNNGAMIADRYRLQRLIATGGMGQVWEALDTRLDRRVAVKVLKAEFSTDPTFRQRFRTEARTTAQLNHPGIASIYDYGETQDPSGGEIAYLVMEFVQGEPLNAVLSRLNRLSVAQGLDMLEQTGRALQVAHLAGVVHRDVKPGNILVTPTGQVKITDFGIAKAVDASPVTKTGMVMGTAQYIAPEQATGEDATAASDVYSLGVVGYEALSGARPFTGDGALTVAMKHVREAPPPLPADLPPNVRELIEITMAKDPGQRYTDGGEFADAVAAVRSGRRPTPPGGLPVAPANMTGATRVLPPGPTMIIPGARADQATTRYQTPPQPMRQPAEPPASATQVMSGPRTPVGPMTFTGPADHETGRFTAGQKAMAGLAVGALILIAGVGIVLASNNSHETTPPARTSAVVAPPLNPPTTTTTPTTTTRERPVPPPPVTTYEPPPTTTPEPTTTPPPTTTTPPKTTTTTPKTTTTTPTTTGRWPWQPGDIPSWPVTPGANPGGANPGGAVSPGSNRNPVYPQDADPYSPYSSTVPQQGLP</sequence>
<comment type="catalytic activity">
    <reaction evidence="8">
        <text>L-seryl-[protein] + ATP = O-phospho-L-seryl-[protein] + ADP + H(+)</text>
        <dbReference type="Rhea" id="RHEA:17989"/>
        <dbReference type="Rhea" id="RHEA-COMP:9863"/>
        <dbReference type="Rhea" id="RHEA-COMP:11604"/>
        <dbReference type="ChEBI" id="CHEBI:15378"/>
        <dbReference type="ChEBI" id="CHEBI:29999"/>
        <dbReference type="ChEBI" id="CHEBI:30616"/>
        <dbReference type="ChEBI" id="CHEBI:83421"/>
        <dbReference type="ChEBI" id="CHEBI:456216"/>
        <dbReference type="EC" id="2.7.11.1"/>
    </reaction>
</comment>
<dbReference type="PANTHER" id="PTHR43289">
    <property type="entry name" value="MITOGEN-ACTIVATED PROTEIN KINASE KINASE KINASE 20-RELATED"/>
    <property type="match status" value="1"/>
</dbReference>
<keyword evidence="10" id="KW-0472">Membrane</keyword>
<name>A0ABC8AL04_9NOCA</name>
<feature type="compositionally biased region" description="Pro residues" evidence="9">
    <location>
        <begin position="322"/>
        <end position="332"/>
    </location>
</feature>
<dbReference type="EC" id="2.7.11.1" evidence="1"/>
<evidence type="ECO:0000256" key="2">
    <source>
        <dbReference type="ARBA" id="ARBA00022527"/>
    </source>
</evidence>
<reference evidence="12 13" key="1">
    <citation type="submission" date="2016-10" db="EMBL/GenBank/DDBJ databases">
        <title>Genome sequence of Nocardia seriolae strain EM150506, isolated from Anguila japonica.</title>
        <authorList>
            <person name="Han H.-J."/>
        </authorList>
    </citation>
    <scope>NUCLEOTIDE SEQUENCE [LARGE SCALE GENOMIC DNA]</scope>
    <source>
        <strain evidence="12 13">EM150506</strain>
    </source>
</reference>
<comment type="catalytic activity">
    <reaction evidence="7">
        <text>L-threonyl-[protein] + ATP = O-phospho-L-threonyl-[protein] + ADP + H(+)</text>
        <dbReference type="Rhea" id="RHEA:46608"/>
        <dbReference type="Rhea" id="RHEA-COMP:11060"/>
        <dbReference type="Rhea" id="RHEA-COMP:11605"/>
        <dbReference type="ChEBI" id="CHEBI:15378"/>
        <dbReference type="ChEBI" id="CHEBI:30013"/>
        <dbReference type="ChEBI" id="CHEBI:30616"/>
        <dbReference type="ChEBI" id="CHEBI:61977"/>
        <dbReference type="ChEBI" id="CHEBI:456216"/>
        <dbReference type="EC" id="2.7.11.1"/>
    </reaction>
</comment>